<proteinExistence type="predicted"/>
<gene>
    <name evidence="1" type="ORF">C8D77_104235</name>
</gene>
<dbReference type="AlphaFoldDB" id="A0A8E3B446"/>
<name>A0A8E3B446_RHILI</name>
<reference evidence="1 2" key="1">
    <citation type="submission" date="2018-05" db="EMBL/GenBank/DDBJ databases">
        <title>Genomic Encyclopedia of Type Strains, Phase IV (KMG-IV): sequencing the most valuable type-strain genomes for metagenomic binning, comparative biology and taxonomic classification.</title>
        <authorList>
            <person name="Goeker M."/>
        </authorList>
    </citation>
    <scope>NUCLEOTIDE SEQUENCE [LARGE SCALE GENOMIC DNA]</scope>
    <source>
        <strain evidence="1 2">DSM 2626</strain>
    </source>
</reference>
<dbReference type="EMBL" id="QGGH01000004">
    <property type="protein sequence ID" value="PWJ90893.1"/>
    <property type="molecule type" value="Genomic_DNA"/>
</dbReference>
<comment type="caution">
    <text evidence="1">The sequence shown here is derived from an EMBL/GenBank/DDBJ whole genome shotgun (WGS) entry which is preliminary data.</text>
</comment>
<evidence type="ECO:0000313" key="2">
    <source>
        <dbReference type="Proteomes" id="UP000245631"/>
    </source>
</evidence>
<dbReference type="Proteomes" id="UP000245631">
    <property type="component" value="Unassembled WGS sequence"/>
</dbReference>
<accession>A0A8E3B446</accession>
<protein>
    <submittedName>
        <fullName evidence="1">Uncharacterized protein</fullName>
    </submittedName>
</protein>
<evidence type="ECO:0000313" key="1">
    <source>
        <dbReference type="EMBL" id="PWJ90893.1"/>
    </source>
</evidence>
<sequence>MVFRMWAPCPDPALRATFSPRGEEIVNAGACLFTPAGRRWPRSSQMREPLRNPYSGTNLTAPLAALVAMAA</sequence>
<organism evidence="1 2">
    <name type="scientific">Rhizobium loti</name>
    <name type="common">Mesorhizobium loti</name>
    <dbReference type="NCBI Taxonomy" id="381"/>
    <lineage>
        <taxon>Bacteria</taxon>
        <taxon>Pseudomonadati</taxon>
        <taxon>Pseudomonadota</taxon>
        <taxon>Alphaproteobacteria</taxon>
        <taxon>Hyphomicrobiales</taxon>
        <taxon>Phyllobacteriaceae</taxon>
        <taxon>Mesorhizobium</taxon>
    </lineage>
</organism>